<dbReference type="CDD" id="cd01908">
    <property type="entry name" value="YafJ"/>
    <property type="match status" value="1"/>
</dbReference>
<dbReference type="PROSITE" id="PS51278">
    <property type="entry name" value="GATASE_TYPE_2"/>
    <property type="match status" value="1"/>
</dbReference>
<feature type="domain" description="Glutamine amidotransferase type-2" evidence="2">
    <location>
        <begin position="47"/>
        <end position="300"/>
    </location>
</feature>
<dbReference type="AlphaFoldDB" id="A0AA94GZH5"/>
<dbReference type="InterPro" id="IPR029055">
    <property type="entry name" value="Ntn_hydrolases_N"/>
</dbReference>
<protein>
    <submittedName>
        <fullName evidence="3">Glutamine amidotransferase</fullName>
    </submittedName>
</protein>
<name>A0AA94GZH5_9ENTR</name>
<evidence type="ECO:0000313" key="4">
    <source>
        <dbReference type="Proteomes" id="UP000182314"/>
    </source>
</evidence>
<dbReference type="InterPro" id="IPR017932">
    <property type="entry name" value="GATase_2_dom"/>
</dbReference>
<reference evidence="3 4" key="1">
    <citation type="submission" date="2016-10" db="EMBL/GenBank/DDBJ databases">
        <authorList>
            <person name="Varghese N."/>
            <person name="Submissions S."/>
        </authorList>
    </citation>
    <scope>NUCLEOTIDE SEQUENCE [LARGE SCALE GENOMIC DNA]</scope>
    <source>
        <strain evidence="3 4">CGMCC 1.7012</strain>
    </source>
</reference>
<dbReference type="EMBL" id="FOKO01000001">
    <property type="protein sequence ID" value="SFB67093.1"/>
    <property type="molecule type" value="Genomic_DNA"/>
</dbReference>
<evidence type="ECO:0000259" key="2">
    <source>
        <dbReference type="PROSITE" id="PS51278"/>
    </source>
</evidence>
<evidence type="ECO:0000256" key="1">
    <source>
        <dbReference type="ARBA" id="ARBA00022962"/>
    </source>
</evidence>
<comment type="caution">
    <text evidence="3">The sequence shown here is derived from an EMBL/GenBank/DDBJ whole genome shotgun (WGS) entry which is preliminary data.</text>
</comment>
<gene>
    <name evidence="3" type="ORF">SAMN05216286_0163</name>
</gene>
<dbReference type="Gene3D" id="3.60.20.10">
    <property type="entry name" value="Glutamine Phosphoribosylpyrophosphate, subunit 1, domain 1"/>
    <property type="match status" value="1"/>
</dbReference>
<dbReference type="InterPro" id="IPR026869">
    <property type="entry name" value="EgtC-like"/>
</dbReference>
<dbReference type="PANTHER" id="PTHR42824:SF1">
    <property type="entry name" value="GLUTAMINE AMIDOTRANSFERASE YAFJ-RELATED"/>
    <property type="match status" value="1"/>
</dbReference>
<keyword evidence="1 3" id="KW-0315">Glutamine amidotransferase</keyword>
<organism evidence="3 4">
    <name type="scientific">Kosakonia oryzae</name>
    <dbReference type="NCBI Taxonomy" id="497725"/>
    <lineage>
        <taxon>Bacteria</taxon>
        <taxon>Pseudomonadati</taxon>
        <taxon>Pseudomonadota</taxon>
        <taxon>Gammaproteobacteria</taxon>
        <taxon>Enterobacterales</taxon>
        <taxon>Enterobacteriaceae</taxon>
        <taxon>Kosakonia</taxon>
    </lineage>
</organism>
<sequence length="300" mass="33937">MPFCTWAVLKILTYSVYAPVFPRCPCSTWLQQLRLPRIKAFLGVSMCELLGMSANVPTDICFSFTGLVQRGGGTGPHKDGWGITFYEGKGCRTFKDPQPSFNSPIAKLVQDYPIKSRSVVAHIRQANRGEVALENTHPFTRELWGRNWTYAHNGQLSGYKSLETGNFRPIGETDSEKAFCWLLHKLTERYPRTPGNMTAVFKYIASLATQLREKGVFNMLLSDGRYVMAFCSTNLFWITRRAPFGVAKLLDQDVEIDFQRETTPNDVVTVIATQPLTGNETWQKIMPGEWALFCLGERVV</sequence>
<accession>A0AA94GZH5</accession>
<dbReference type="Pfam" id="PF13230">
    <property type="entry name" value="GATase_4"/>
    <property type="match status" value="1"/>
</dbReference>
<evidence type="ECO:0000313" key="3">
    <source>
        <dbReference type="EMBL" id="SFB67093.1"/>
    </source>
</evidence>
<dbReference type="SUPFAM" id="SSF56235">
    <property type="entry name" value="N-terminal nucleophile aminohydrolases (Ntn hydrolases)"/>
    <property type="match status" value="1"/>
</dbReference>
<dbReference type="Proteomes" id="UP000182314">
    <property type="component" value="Unassembled WGS sequence"/>
</dbReference>
<proteinExistence type="predicted"/>
<dbReference type="PANTHER" id="PTHR42824">
    <property type="entry name" value="GLUTAMINE AMIDOTRANSFERASE"/>
    <property type="match status" value="1"/>
</dbReference>